<keyword evidence="4 8" id="KW-0378">Hydrolase</keyword>
<evidence type="ECO:0000256" key="3">
    <source>
        <dbReference type="ARBA" id="ARBA00022729"/>
    </source>
</evidence>
<evidence type="ECO:0000256" key="4">
    <source>
        <dbReference type="ARBA" id="ARBA00022801"/>
    </source>
</evidence>
<dbReference type="CDD" id="cd00190">
    <property type="entry name" value="Tryp_SPc"/>
    <property type="match status" value="1"/>
</dbReference>
<proteinExistence type="inferred from homology"/>
<dbReference type="PRINTS" id="PR00722">
    <property type="entry name" value="CHYMOTRYPSIN"/>
</dbReference>
<dbReference type="SMART" id="SM00020">
    <property type="entry name" value="Tryp_SPc"/>
    <property type="match status" value="1"/>
</dbReference>
<dbReference type="OrthoDB" id="9425590at2759"/>
<evidence type="ECO:0000256" key="1">
    <source>
        <dbReference type="ARBA" id="ARBA00007664"/>
    </source>
</evidence>
<dbReference type="InterPro" id="IPR043504">
    <property type="entry name" value="Peptidase_S1_PA_chymotrypsin"/>
</dbReference>
<dbReference type="InterPro" id="IPR050430">
    <property type="entry name" value="Peptidase_S1"/>
</dbReference>
<keyword evidence="6" id="KW-0865">Zymogen</keyword>
<evidence type="ECO:0000256" key="6">
    <source>
        <dbReference type="ARBA" id="ARBA00023145"/>
    </source>
</evidence>
<dbReference type="PANTHER" id="PTHR24276">
    <property type="entry name" value="POLYSERASE-RELATED"/>
    <property type="match status" value="1"/>
</dbReference>
<dbReference type="GO" id="GO:0004252">
    <property type="term" value="F:serine-type endopeptidase activity"/>
    <property type="evidence" value="ECO:0007669"/>
    <property type="project" value="InterPro"/>
</dbReference>
<dbReference type="Gene3D" id="2.40.10.10">
    <property type="entry name" value="Trypsin-like serine proteases"/>
    <property type="match status" value="1"/>
</dbReference>
<dbReference type="InterPro" id="IPR009003">
    <property type="entry name" value="Peptidase_S1_PA"/>
</dbReference>
<dbReference type="SUPFAM" id="SSF50494">
    <property type="entry name" value="Trypsin-like serine proteases"/>
    <property type="match status" value="1"/>
</dbReference>
<dbReference type="PROSITE" id="PS00134">
    <property type="entry name" value="TRYPSIN_HIS"/>
    <property type="match status" value="1"/>
</dbReference>
<dbReference type="EMBL" id="BGZK01000547">
    <property type="protein sequence ID" value="GBP49568.1"/>
    <property type="molecule type" value="Genomic_DNA"/>
</dbReference>
<evidence type="ECO:0000313" key="12">
    <source>
        <dbReference type="Proteomes" id="UP000299102"/>
    </source>
</evidence>
<gene>
    <name evidence="11" type="ORF">EVAR_45633_1</name>
</gene>
<feature type="chain" id="PRO_5020024328" evidence="9">
    <location>
        <begin position="20"/>
        <end position="259"/>
    </location>
</feature>
<evidence type="ECO:0000256" key="2">
    <source>
        <dbReference type="ARBA" id="ARBA00022670"/>
    </source>
</evidence>
<protein>
    <submittedName>
        <fullName evidence="11">Trypsin CFT-1</fullName>
    </submittedName>
</protein>
<dbReference type="InterPro" id="IPR001314">
    <property type="entry name" value="Peptidase_S1A"/>
</dbReference>
<dbReference type="InterPro" id="IPR018114">
    <property type="entry name" value="TRYPSIN_HIS"/>
</dbReference>
<keyword evidence="5 8" id="KW-0720">Serine protease</keyword>
<keyword evidence="3 9" id="KW-0732">Signal</keyword>
<dbReference type="InterPro" id="IPR033116">
    <property type="entry name" value="TRYPSIN_SER"/>
</dbReference>
<evidence type="ECO:0000256" key="9">
    <source>
        <dbReference type="SAM" id="SignalP"/>
    </source>
</evidence>
<evidence type="ECO:0000256" key="5">
    <source>
        <dbReference type="ARBA" id="ARBA00022825"/>
    </source>
</evidence>
<dbReference type="Proteomes" id="UP000299102">
    <property type="component" value="Unassembled WGS sequence"/>
</dbReference>
<dbReference type="PANTHER" id="PTHR24276:SF98">
    <property type="entry name" value="FI18310P1-RELATED"/>
    <property type="match status" value="1"/>
</dbReference>
<comment type="similarity">
    <text evidence="1">Belongs to the peptidase S1 family.</text>
</comment>
<evidence type="ECO:0000259" key="10">
    <source>
        <dbReference type="PROSITE" id="PS50240"/>
    </source>
</evidence>
<dbReference type="InterPro" id="IPR001254">
    <property type="entry name" value="Trypsin_dom"/>
</dbReference>
<accession>A0A4C1WDX3</accession>
<name>A0A4C1WDX3_EUMVA</name>
<dbReference type="PROSITE" id="PS00135">
    <property type="entry name" value="TRYPSIN_SER"/>
    <property type="match status" value="1"/>
</dbReference>
<keyword evidence="7" id="KW-1015">Disulfide bond</keyword>
<keyword evidence="12" id="KW-1185">Reference proteome</keyword>
<dbReference type="PROSITE" id="PS50240">
    <property type="entry name" value="TRYPSIN_DOM"/>
    <property type="match status" value="1"/>
</dbReference>
<dbReference type="STRING" id="151549.A0A4C1WDX3"/>
<organism evidence="11 12">
    <name type="scientific">Eumeta variegata</name>
    <name type="common">Bagworm moth</name>
    <name type="synonym">Eumeta japonica</name>
    <dbReference type="NCBI Taxonomy" id="151549"/>
    <lineage>
        <taxon>Eukaryota</taxon>
        <taxon>Metazoa</taxon>
        <taxon>Ecdysozoa</taxon>
        <taxon>Arthropoda</taxon>
        <taxon>Hexapoda</taxon>
        <taxon>Insecta</taxon>
        <taxon>Pterygota</taxon>
        <taxon>Neoptera</taxon>
        <taxon>Endopterygota</taxon>
        <taxon>Lepidoptera</taxon>
        <taxon>Glossata</taxon>
        <taxon>Ditrysia</taxon>
        <taxon>Tineoidea</taxon>
        <taxon>Psychidae</taxon>
        <taxon>Oiketicinae</taxon>
        <taxon>Eumeta</taxon>
    </lineage>
</organism>
<dbReference type="FunFam" id="2.40.10.10:FF:000077">
    <property type="entry name" value="Predicted protein"/>
    <property type="match status" value="1"/>
</dbReference>
<dbReference type="GO" id="GO:0006508">
    <property type="term" value="P:proteolysis"/>
    <property type="evidence" value="ECO:0007669"/>
    <property type="project" value="UniProtKB-KW"/>
</dbReference>
<evidence type="ECO:0000256" key="7">
    <source>
        <dbReference type="ARBA" id="ARBA00023157"/>
    </source>
</evidence>
<keyword evidence="2 8" id="KW-0645">Protease</keyword>
<feature type="signal peptide" evidence="9">
    <location>
        <begin position="1"/>
        <end position="19"/>
    </location>
</feature>
<dbReference type="Pfam" id="PF00089">
    <property type="entry name" value="Trypsin"/>
    <property type="match status" value="1"/>
</dbReference>
<feature type="domain" description="Peptidase S1" evidence="10">
    <location>
        <begin position="27"/>
        <end position="259"/>
    </location>
</feature>
<sequence>MKVLTLAFLVALALATTSAVPKRIQRIVGGSVTNIGQYPYAVSLLFSNNLVNYWQSCGGSILTSTAVLTAAHCTIGDAANRWRARVGSTNANSGGVVHNLRQIINHPSYNSWTFDNDVAVLRTQTTMGFNNNVRAASIAGTNYNLADNQVVWAIGWGRTSPGGAASEQLRHVQIWTINQTTCRNRYAEIRRTVTDNMLCSGWLDVGGRDQCQGDSGGPLIHNGVVVGVCSWGESCALARYPGVNARVSRFTTWIQQQSR</sequence>
<evidence type="ECO:0000313" key="11">
    <source>
        <dbReference type="EMBL" id="GBP49568.1"/>
    </source>
</evidence>
<evidence type="ECO:0000256" key="8">
    <source>
        <dbReference type="RuleBase" id="RU363034"/>
    </source>
</evidence>
<comment type="caution">
    <text evidence="11">The sequence shown here is derived from an EMBL/GenBank/DDBJ whole genome shotgun (WGS) entry which is preliminary data.</text>
</comment>
<dbReference type="AlphaFoldDB" id="A0A4C1WDX3"/>
<reference evidence="11 12" key="1">
    <citation type="journal article" date="2019" name="Commun. Biol.">
        <title>The bagworm genome reveals a unique fibroin gene that provides high tensile strength.</title>
        <authorList>
            <person name="Kono N."/>
            <person name="Nakamura H."/>
            <person name="Ohtoshi R."/>
            <person name="Tomita M."/>
            <person name="Numata K."/>
            <person name="Arakawa K."/>
        </authorList>
    </citation>
    <scope>NUCLEOTIDE SEQUENCE [LARGE SCALE GENOMIC DNA]</scope>
</reference>